<keyword evidence="7" id="KW-0547">Nucleotide-binding</keyword>
<keyword evidence="15" id="KW-1185">Reference proteome</keyword>
<dbReference type="EC" id="2.7.13.3" evidence="3"/>
<dbReference type="PANTHER" id="PTHR41523:SF8">
    <property type="entry name" value="ETHYLENE RESPONSE SENSOR PROTEIN"/>
    <property type="match status" value="1"/>
</dbReference>
<name>A0A5C4NL97_9RHOB</name>
<comment type="catalytic activity">
    <reaction evidence="1">
        <text>ATP + protein L-histidine = ADP + protein N-phospho-L-histidine.</text>
        <dbReference type="EC" id="2.7.13.3"/>
    </reaction>
</comment>
<dbReference type="RefSeq" id="WP_139079886.1">
    <property type="nucleotide sequence ID" value="NZ_VDFV01000001.1"/>
</dbReference>
<evidence type="ECO:0000256" key="8">
    <source>
        <dbReference type="ARBA" id="ARBA00022777"/>
    </source>
</evidence>
<evidence type="ECO:0000256" key="5">
    <source>
        <dbReference type="ARBA" id="ARBA00022679"/>
    </source>
</evidence>
<evidence type="ECO:0000256" key="3">
    <source>
        <dbReference type="ARBA" id="ARBA00012438"/>
    </source>
</evidence>
<dbReference type="Proteomes" id="UP000305709">
    <property type="component" value="Unassembled WGS sequence"/>
</dbReference>
<dbReference type="SUPFAM" id="SSF55874">
    <property type="entry name" value="ATPase domain of HSP90 chaperone/DNA topoisomerase II/histidine kinase"/>
    <property type="match status" value="1"/>
</dbReference>
<keyword evidence="8" id="KW-0418">Kinase</keyword>
<dbReference type="PROSITE" id="PS50839">
    <property type="entry name" value="CHASE"/>
    <property type="match status" value="1"/>
</dbReference>
<dbReference type="GO" id="GO:0016020">
    <property type="term" value="C:membrane"/>
    <property type="evidence" value="ECO:0007669"/>
    <property type="project" value="UniProtKB-SubCell"/>
</dbReference>
<dbReference type="SMART" id="SM01079">
    <property type="entry name" value="CHASE"/>
    <property type="match status" value="1"/>
</dbReference>
<feature type="domain" description="CHASE" evidence="13">
    <location>
        <begin position="129"/>
        <end position="231"/>
    </location>
</feature>
<dbReference type="Gene3D" id="3.30.565.10">
    <property type="entry name" value="Histidine kinase-like ATPase, C-terminal domain"/>
    <property type="match status" value="1"/>
</dbReference>
<reference evidence="14 15" key="1">
    <citation type="submission" date="2019-06" db="EMBL/GenBank/DDBJ databases">
        <authorList>
            <person name="Jiang L."/>
        </authorList>
    </citation>
    <scope>NUCLEOTIDE SEQUENCE [LARGE SCALE GENOMIC DNA]</scope>
    <source>
        <strain evidence="14 15">YIM 48858</strain>
    </source>
</reference>
<dbReference type="InterPro" id="IPR042240">
    <property type="entry name" value="CHASE_sf"/>
</dbReference>
<dbReference type="AlphaFoldDB" id="A0A5C4NL97"/>
<dbReference type="SMART" id="SM00911">
    <property type="entry name" value="HWE_HK"/>
    <property type="match status" value="1"/>
</dbReference>
<evidence type="ECO:0000313" key="14">
    <source>
        <dbReference type="EMBL" id="TNC74892.1"/>
    </source>
</evidence>
<keyword evidence="11 12" id="KW-0472">Membrane</keyword>
<sequence>MFSPSRLSASAIAALSLVGAGLTWSIYGIETSRREEAFARLLVEAAGYVETRVEQHIALLNATRSFLAVHDEPTRREDFAAFVDGLELEAFYSGLQELGFARILRPEQEAGIEGILSRAYGGDRRVWPEPVPGLRTAIVLLEPDHTRGRASLGFDMATEEQRRAAMLKASETGAATATPPLTLDREVAIRDGQPGILVYLPVRPSGAPEIEGYAFAPVRVGDLLTAVLERYDLPLELRLADAAAPDVPLFESAGFALGGAEGDLEMRTSLSVAGREWVLSAAPSPEFGAAIQLRLTLFSAIVFPLLVVLAGVAVHWQGISIRRTRALNELVQHNVEQKDLLLREMAHRMKNSLTRVSAIARQTARESVDKAAMAESLNARLQAMSAAQDLLVMSGTDSADLAELLRFEIDQISASAANPGHLSGPPVRLDERQTHALAVVFHELATNALKYGAGAGAGGEVRVHWTMEPGPSGIHLRLTWEERTPGLPSLAGDAAPGQVSGFGTRLLEAMIGGELGGSLTRQSRPGVLTIEIRFPLNPDAQVTAG</sequence>
<keyword evidence="4" id="KW-0597">Phosphoprotein</keyword>
<protein>
    <recommendedName>
        <fullName evidence="3">histidine kinase</fullName>
        <ecNumber evidence="3">2.7.13.3</ecNumber>
    </recommendedName>
</protein>
<evidence type="ECO:0000256" key="4">
    <source>
        <dbReference type="ARBA" id="ARBA00022553"/>
    </source>
</evidence>
<evidence type="ECO:0000313" key="15">
    <source>
        <dbReference type="Proteomes" id="UP000305709"/>
    </source>
</evidence>
<comment type="caution">
    <text evidence="14">The sequence shown here is derived from an EMBL/GenBank/DDBJ whole genome shotgun (WGS) entry which is preliminary data.</text>
</comment>
<evidence type="ECO:0000256" key="2">
    <source>
        <dbReference type="ARBA" id="ARBA00004370"/>
    </source>
</evidence>
<organism evidence="14 15">
    <name type="scientific">Rubellimicrobium roseum</name>
    <dbReference type="NCBI Taxonomy" id="687525"/>
    <lineage>
        <taxon>Bacteria</taxon>
        <taxon>Pseudomonadati</taxon>
        <taxon>Pseudomonadota</taxon>
        <taxon>Alphaproteobacteria</taxon>
        <taxon>Rhodobacterales</taxon>
        <taxon>Roseobacteraceae</taxon>
        <taxon>Rubellimicrobium</taxon>
    </lineage>
</organism>
<keyword evidence="9" id="KW-0067">ATP-binding</keyword>
<feature type="transmembrane region" description="Helical" evidence="12">
    <location>
        <begin position="295"/>
        <end position="316"/>
    </location>
</feature>
<keyword evidence="6 12" id="KW-0812">Transmembrane</keyword>
<proteinExistence type="predicted"/>
<dbReference type="InterPro" id="IPR006189">
    <property type="entry name" value="CHASE_dom"/>
</dbReference>
<evidence type="ECO:0000256" key="9">
    <source>
        <dbReference type="ARBA" id="ARBA00022840"/>
    </source>
</evidence>
<dbReference type="GO" id="GO:0005524">
    <property type="term" value="F:ATP binding"/>
    <property type="evidence" value="ECO:0007669"/>
    <property type="project" value="UniProtKB-KW"/>
</dbReference>
<dbReference type="Pfam" id="PF03924">
    <property type="entry name" value="CHASE"/>
    <property type="match status" value="1"/>
</dbReference>
<dbReference type="OrthoDB" id="9816309at2"/>
<evidence type="ECO:0000256" key="10">
    <source>
        <dbReference type="ARBA" id="ARBA00022989"/>
    </source>
</evidence>
<dbReference type="InterPro" id="IPR011102">
    <property type="entry name" value="Sig_transdc_His_kinase_HWE"/>
</dbReference>
<keyword evidence="10 12" id="KW-1133">Transmembrane helix</keyword>
<evidence type="ECO:0000256" key="12">
    <source>
        <dbReference type="SAM" id="Phobius"/>
    </source>
</evidence>
<comment type="subcellular location">
    <subcellularLocation>
        <location evidence="2">Membrane</location>
    </subcellularLocation>
</comment>
<evidence type="ECO:0000256" key="1">
    <source>
        <dbReference type="ARBA" id="ARBA00000085"/>
    </source>
</evidence>
<dbReference type="Gene3D" id="3.30.450.350">
    <property type="entry name" value="CHASE domain"/>
    <property type="match status" value="1"/>
</dbReference>
<dbReference type="Pfam" id="PF07536">
    <property type="entry name" value="HWE_HK"/>
    <property type="match status" value="1"/>
</dbReference>
<dbReference type="GO" id="GO:0007165">
    <property type="term" value="P:signal transduction"/>
    <property type="evidence" value="ECO:0007669"/>
    <property type="project" value="UniProtKB-ARBA"/>
</dbReference>
<gene>
    <name evidence="14" type="ORF">FHG71_01815</name>
</gene>
<dbReference type="PANTHER" id="PTHR41523">
    <property type="entry name" value="TWO-COMPONENT SYSTEM SENSOR PROTEIN"/>
    <property type="match status" value="1"/>
</dbReference>
<evidence type="ECO:0000256" key="7">
    <source>
        <dbReference type="ARBA" id="ARBA00022741"/>
    </source>
</evidence>
<evidence type="ECO:0000256" key="11">
    <source>
        <dbReference type="ARBA" id="ARBA00023136"/>
    </source>
</evidence>
<dbReference type="EMBL" id="VDFV01000001">
    <property type="protein sequence ID" value="TNC74892.1"/>
    <property type="molecule type" value="Genomic_DNA"/>
</dbReference>
<keyword evidence="5" id="KW-0808">Transferase</keyword>
<dbReference type="GO" id="GO:0004673">
    <property type="term" value="F:protein histidine kinase activity"/>
    <property type="evidence" value="ECO:0007669"/>
    <property type="project" value="UniProtKB-EC"/>
</dbReference>
<evidence type="ECO:0000259" key="13">
    <source>
        <dbReference type="PROSITE" id="PS50839"/>
    </source>
</evidence>
<accession>A0A5C4NL97</accession>
<dbReference type="InterPro" id="IPR036890">
    <property type="entry name" value="HATPase_C_sf"/>
</dbReference>
<evidence type="ECO:0000256" key="6">
    <source>
        <dbReference type="ARBA" id="ARBA00022692"/>
    </source>
</evidence>